<evidence type="ECO:0000313" key="1">
    <source>
        <dbReference type="EMBL" id="JAC80689.1"/>
    </source>
</evidence>
<organism evidence="1">
    <name type="scientific">Tetraselmis sp. GSL018</name>
    <dbReference type="NCBI Taxonomy" id="582737"/>
    <lineage>
        <taxon>Eukaryota</taxon>
        <taxon>Viridiplantae</taxon>
        <taxon>Chlorophyta</taxon>
        <taxon>core chlorophytes</taxon>
        <taxon>Chlorodendrophyceae</taxon>
        <taxon>Chlorodendrales</taxon>
        <taxon>Chlorodendraceae</taxon>
        <taxon>Tetraselmis</taxon>
    </lineage>
</organism>
<dbReference type="EMBL" id="GBEZ01004536">
    <property type="protein sequence ID" value="JAC80689.1"/>
    <property type="molecule type" value="Transcribed_RNA"/>
</dbReference>
<reference evidence="1" key="1">
    <citation type="submission" date="2014-05" db="EMBL/GenBank/DDBJ databases">
        <title>The transcriptome of the halophilic microalga Tetraselmis sp. GSL018 isolated from the Great Salt Lake, Utah.</title>
        <authorList>
            <person name="Jinkerson R.E."/>
            <person name="D'Adamo S."/>
            <person name="Posewitz M.C."/>
        </authorList>
    </citation>
    <scope>NUCLEOTIDE SEQUENCE</scope>
    <source>
        <strain evidence="1">GSL018</strain>
    </source>
</reference>
<name>A0A061SCE4_9CHLO</name>
<accession>A0A061SCE4</accession>
<proteinExistence type="predicted"/>
<feature type="non-terminal residue" evidence="1">
    <location>
        <position position="1"/>
    </location>
</feature>
<dbReference type="AlphaFoldDB" id="A0A061SCE4"/>
<gene>
    <name evidence="1" type="ORF">TSPGSL018_9719</name>
</gene>
<protein>
    <submittedName>
        <fullName evidence="1">Uncharacterized protein</fullName>
    </submittedName>
</protein>
<sequence>PKLAAPLGSWKEFGLVPLPPEFVRHVLRMRINQVSLGRNCTSTFVSIKCVFPVKSSFVGSALILPDVLEFRIAPLAGSYFEGKMRLTTGEGGSSRVIRS</sequence>